<dbReference type="Proteomes" id="UP000825258">
    <property type="component" value="Chromosome"/>
</dbReference>
<dbReference type="InterPro" id="IPR045390">
    <property type="entry name" value="ABC-3C_MC3"/>
</dbReference>
<dbReference type="EMBL" id="AP024749">
    <property type="protein sequence ID" value="BCY28371.1"/>
    <property type="molecule type" value="Genomic_DNA"/>
</dbReference>
<gene>
    <name evidence="1" type="ORF">KK2020170_12390</name>
</gene>
<keyword evidence="2" id="KW-1185">Reference proteome</keyword>
<proteinExistence type="predicted"/>
<sequence length="173" mass="19812">MIEKATNSELNPYNVFQNVAIGALACHSFTQGYYKVASTKKSKSNYPKIEYLFFVLPLVYHKDTMKTFKSSRELYNAILKNKSIVLGLHERANKMSSQTLDSLNLAFSKNLLSINKDNEIILNEEFINKKISIPANKDRENIIKNIQDSATKIGNIFAKTDEKNIQIELNIRF</sequence>
<organism evidence="1 2">
    <name type="scientific">Flavobacterium okayamense</name>
    <dbReference type="NCBI Taxonomy" id="2830782"/>
    <lineage>
        <taxon>Bacteria</taxon>
        <taxon>Pseudomonadati</taxon>
        <taxon>Bacteroidota</taxon>
        <taxon>Flavobacteriia</taxon>
        <taxon>Flavobacteriales</taxon>
        <taxon>Flavobacteriaceae</taxon>
        <taxon>Flavobacterium</taxon>
    </lineage>
</organism>
<evidence type="ECO:0000313" key="1">
    <source>
        <dbReference type="EMBL" id="BCY28371.1"/>
    </source>
</evidence>
<dbReference type="PROSITE" id="PS51257">
    <property type="entry name" value="PROKAR_LIPOPROTEIN"/>
    <property type="match status" value="1"/>
</dbReference>
<dbReference type="Pfam" id="PF20131">
    <property type="entry name" value="MC3"/>
    <property type="match status" value="1"/>
</dbReference>
<accession>A0ABN6HVJ8</accession>
<name>A0ABN6HVJ8_9FLAO</name>
<protein>
    <submittedName>
        <fullName evidence="1">Uncharacterized protein</fullName>
    </submittedName>
</protein>
<reference evidence="1 2" key="1">
    <citation type="submission" date="2021-06" db="EMBL/GenBank/DDBJ databases">
        <title>Whole genome sequences of Flavobacterium sp. KK2020170 and assembly.</title>
        <authorList>
            <person name="Kitahara K."/>
            <person name="Miyoshi S."/>
            <person name="Uesaka K."/>
        </authorList>
    </citation>
    <scope>NUCLEOTIDE SEQUENCE [LARGE SCALE GENOMIC DNA]</scope>
    <source>
        <strain evidence="1 2">KK2020170</strain>
    </source>
</reference>
<evidence type="ECO:0000313" key="2">
    <source>
        <dbReference type="Proteomes" id="UP000825258"/>
    </source>
</evidence>
<dbReference type="RefSeq" id="WP_221259942.1">
    <property type="nucleotide sequence ID" value="NZ_AP024749.1"/>
</dbReference>